<accession>A0A8H5GLK2</accession>
<reference evidence="1 2" key="1">
    <citation type="journal article" date="2020" name="ISME J.">
        <title>Uncovering the hidden diversity of litter-decomposition mechanisms in mushroom-forming fungi.</title>
        <authorList>
            <person name="Floudas D."/>
            <person name="Bentzer J."/>
            <person name="Ahren D."/>
            <person name="Johansson T."/>
            <person name="Persson P."/>
            <person name="Tunlid A."/>
        </authorList>
    </citation>
    <scope>NUCLEOTIDE SEQUENCE [LARGE SCALE GENOMIC DNA]</scope>
    <source>
        <strain evidence="1 2">CBS 291.85</strain>
    </source>
</reference>
<protein>
    <submittedName>
        <fullName evidence="1">Uncharacterized protein</fullName>
    </submittedName>
</protein>
<gene>
    <name evidence="1" type="ORF">D9758_003904</name>
</gene>
<comment type="caution">
    <text evidence="1">The sequence shown here is derived from an EMBL/GenBank/DDBJ whole genome shotgun (WGS) entry which is preliminary data.</text>
</comment>
<proteinExistence type="predicted"/>
<dbReference type="PANTHER" id="PTHR31252">
    <property type="entry name" value="DUF4419 DOMAIN-CONTAINING PROTEIN"/>
    <property type="match status" value="1"/>
</dbReference>
<dbReference type="InterPro" id="IPR025533">
    <property type="entry name" value="DUF4419"/>
</dbReference>
<organism evidence="1 2">
    <name type="scientific">Tetrapyrgos nigripes</name>
    <dbReference type="NCBI Taxonomy" id="182062"/>
    <lineage>
        <taxon>Eukaryota</taxon>
        <taxon>Fungi</taxon>
        <taxon>Dikarya</taxon>
        <taxon>Basidiomycota</taxon>
        <taxon>Agaricomycotina</taxon>
        <taxon>Agaricomycetes</taxon>
        <taxon>Agaricomycetidae</taxon>
        <taxon>Agaricales</taxon>
        <taxon>Marasmiineae</taxon>
        <taxon>Marasmiaceae</taxon>
        <taxon>Tetrapyrgos</taxon>
    </lineage>
</organism>
<dbReference type="PANTHER" id="PTHR31252:SF11">
    <property type="entry name" value="DUF4419 DOMAIN-CONTAINING PROTEIN"/>
    <property type="match status" value="1"/>
</dbReference>
<dbReference type="EMBL" id="JAACJM010000020">
    <property type="protein sequence ID" value="KAF5366974.1"/>
    <property type="molecule type" value="Genomic_DNA"/>
</dbReference>
<sequence>MPVSFCPAPHPVESVWTDEKSIPDNSAAAVLKQTSRVHHDRCRELLQSSFHAHDNNRLIGRPNGLVMTLSEAWSYHYAVSIRPDDVWITILTQFSLFVNANAEDLRCSFVAHPGQKDLVVKVPVFEDYGVLATRMTELIHKNVTDPSLVDWILPKFSTTEPNDIVVSSVVMMATMKKYFRYYFSQCCGIPKVTLEGKKKDWELLLKRIEKLKEYGKETTAWYHLLRPVLARFVRAFDEPDSERNLLFWQKIANFTADSGAPDFSGWLTAFCAFDADGKFIGDGRMLQSSYWRSSDVGSSHLVLDGAIYHRIEIPDIPPAFVDVNVTLRFVDPCREEESIMVAGMVGTRICDAGLSRSGRYDLLKPVAGWWIFLKQGPDRPVGGNDDFLWFKVSWVKQWDVDAESILVDADAAAATLPEAGGGSSVFRTLKRFLCSG</sequence>
<keyword evidence="2" id="KW-1185">Reference proteome</keyword>
<dbReference type="AlphaFoldDB" id="A0A8H5GLK2"/>
<dbReference type="Proteomes" id="UP000559256">
    <property type="component" value="Unassembled WGS sequence"/>
</dbReference>
<dbReference type="OrthoDB" id="9978173at2759"/>
<evidence type="ECO:0000313" key="2">
    <source>
        <dbReference type="Proteomes" id="UP000559256"/>
    </source>
</evidence>
<dbReference type="Pfam" id="PF14388">
    <property type="entry name" value="DUF4419"/>
    <property type="match status" value="1"/>
</dbReference>
<name>A0A8H5GLK2_9AGAR</name>
<evidence type="ECO:0000313" key="1">
    <source>
        <dbReference type="EMBL" id="KAF5366974.1"/>
    </source>
</evidence>